<comment type="caution">
    <text evidence="3">The sequence shown here is derived from an EMBL/GenBank/DDBJ whole genome shotgun (WGS) entry which is preliminary data.</text>
</comment>
<dbReference type="Pfam" id="PF14568">
    <property type="entry name" value="SUKH_6"/>
    <property type="match status" value="1"/>
</dbReference>
<evidence type="ECO:0000313" key="4">
    <source>
        <dbReference type="Proteomes" id="UP000187134"/>
    </source>
</evidence>
<dbReference type="Proteomes" id="UP000187134">
    <property type="component" value="Unassembled WGS sequence"/>
</dbReference>
<keyword evidence="1" id="KW-0802">TPR repeat</keyword>
<dbReference type="EMBL" id="MRTJ01000007">
    <property type="protein sequence ID" value="OMF12576.1"/>
    <property type="molecule type" value="Genomic_DNA"/>
</dbReference>
<dbReference type="RefSeq" id="WP_076332691.1">
    <property type="nucleotide sequence ID" value="NZ_MRTJ01000007.1"/>
</dbReference>
<dbReference type="InterPro" id="IPR011990">
    <property type="entry name" value="TPR-like_helical_dom_sf"/>
</dbReference>
<accession>A0A1R1BRT0</accession>
<dbReference type="InterPro" id="IPR018958">
    <property type="entry name" value="Knr4/Smi1-like_dom"/>
</dbReference>
<dbReference type="InterPro" id="IPR037883">
    <property type="entry name" value="Knr4/Smi1-like_sf"/>
</dbReference>
<dbReference type="AlphaFoldDB" id="A0A1R1BRT0"/>
<dbReference type="SUPFAM" id="SSF160631">
    <property type="entry name" value="SMI1/KNR4-like"/>
    <property type="match status" value="1"/>
</dbReference>
<sequence>MDRELLEQINLWHEQDQFRLIIERIERIPVSERDYDLIGQLARAYNNDARYREAIQQLLSVQEQGVNDPLWQYRLGYAYCYIASYEQALLAFERADELLPHDESTLEFLRQIRPQAEKMRLDRQRHEENIAALEQSGTQNHLRAASGTYAPATFWVHSDYVQENHVSEPFDEEEIVSIEKELGYKLPASYIHLMNTQNGGIPARTVFPTKEATSWADDHIAISSIMGIGHDKIYALGGELGSRFMIEDWGYPDLGIVICDCPSAGHDVVMLDYRFCGPEGEPCVVHVDQENDYEITYLAPNFEAFIRGLLDEDTYDLSDEQDED</sequence>
<dbReference type="SUPFAM" id="SSF48452">
    <property type="entry name" value="TPR-like"/>
    <property type="match status" value="1"/>
</dbReference>
<feature type="domain" description="Knr4/Smi1-like" evidence="2">
    <location>
        <begin position="169"/>
        <end position="308"/>
    </location>
</feature>
<name>A0A1R1BRT0_PAEAM</name>
<evidence type="ECO:0000259" key="2">
    <source>
        <dbReference type="SMART" id="SM00860"/>
    </source>
</evidence>
<feature type="repeat" description="TPR" evidence="1">
    <location>
        <begin position="69"/>
        <end position="102"/>
    </location>
</feature>
<evidence type="ECO:0000313" key="3">
    <source>
        <dbReference type="EMBL" id="OMF12576.1"/>
    </source>
</evidence>
<dbReference type="InterPro" id="IPR019734">
    <property type="entry name" value="TPR_rpt"/>
</dbReference>
<protein>
    <recommendedName>
        <fullName evidence="2">Knr4/Smi1-like domain-containing protein</fullName>
    </recommendedName>
</protein>
<dbReference type="Gene3D" id="1.25.40.10">
    <property type="entry name" value="Tetratricopeptide repeat domain"/>
    <property type="match status" value="1"/>
</dbReference>
<organism evidence="3 4">
    <name type="scientific">Paenibacillus amylolyticus</name>
    <dbReference type="NCBI Taxonomy" id="1451"/>
    <lineage>
        <taxon>Bacteria</taxon>
        <taxon>Bacillati</taxon>
        <taxon>Bacillota</taxon>
        <taxon>Bacilli</taxon>
        <taxon>Bacillales</taxon>
        <taxon>Paenibacillaceae</taxon>
        <taxon>Paenibacillus</taxon>
    </lineage>
</organism>
<dbReference type="OrthoDB" id="8657476at2"/>
<gene>
    <name evidence="3" type="ORF">BK131_18330</name>
</gene>
<evidence type="ECO:0000256" key="1">
    <source>
        <dbReference type="PROSITE-ProRule" id="PRU00339"/>
    </source>
</evidence>
<dbReference type="SMART" id="SM00860">
    <property type="entry name" value="SMI1_KNR4"/>
    <property type="match status" value="1"/>
</dbReference>
<proteinExistence type="predicted"/>
<reference evidence="3 4" key="1">
    <citation type="submission" date="2016-11" db="EMBL/GenBank/DDBJ databases">
        <title>Paenibacillus species isolates.</title>
        <authorList>
            <person name="Beno S.M."/>
        </authorList>
    </citation>
    <scope>NUCLEOTIDE SEQUENCE [LARGE SCALE GENOMIC DNA]</scope>
    <source>
        <strain evidence="3 4">FSL H8-0246</strain>
    </source>
</reference>
<dbReference type="Gene3D" id="3.40.1580.10">
    <property type="entry name" value="SMI1/KNR4-like"/>
    <property type="match status" value="1"/>
</dbReference>
<dbReference type="PROSITE" id="PS50005">
    <property type="entry name" value="TPR"/>
    <property type="match status" value="1"/>
</dbReference>